<dbReference type="CDD" id="cd00190">
    <property type="entry name" value="Tryp_SPc"/>
    <property type="match status" value="1"/>
</dbReference>
<dbReference type="Gene3D" id="2.40.10.10">
    <property type="entry name" value="Trypsin-like serine proteases"/>
    <property type="match status" value="1"/>
</dbReference>
<dbReference type="InterPro" id="IPR001254">
    <property type="entry name" value="Trypsin_dom"/>
</dbReference>
<dbReference type="PANTHER" id="PTHR24256">
    <property type="entry name" value="TRYPTASE-RELATED"/>
    <property type="match status" value="1"/>
</dbReference>
<comment type="subcellular location">
    <subcellularLocation>
        <location evidence="1">Secreted</location>
    </subcellularLocation>
</comment>
<dbReference type="GO" id="GO:0004252">
    <property type="term" value="F:serine-type endopeptidase activity"/>
    <property type="evidence" value="ECO:0007669"/>
    <property type="project" value="InterPro"/>
</dbReference>
<keyword evidence="7" id="KW-0865">Zymogen</keyword>
<dbReference type="AlphaFoldDB" id="A0AAD4JW31"/>
<keyword evidence="3 10" id="KW-0645">Protease</keyword>
<comment type="caution">
    <text evidence="13">The sequence shown here is derived from an EMBL/GenBank/DDBJ whole genome shotgun (WGS) entry which is preliminary data.</text>
</comment>
<reference evidence="13" key="1">
    <citation type="journal article" date="2021" name="Mol. Ecol. Resour.">
        <title>Phylogenomic analyses of the genus Drosophila reveals genomic signals of climate adaptation.</title>
        <authorList>
            <person name="Li F."/>
            <person name="Rane R.V."/>
            <person name="Luria V."/>
            <person name="Xiong Z."/>
            <person name="Chen J."/>
            <person name="Li Z."/>
            <person name="Catullo R.A."/>
            <person name="Griffin P.C."/>
            <person name="Schiffer M."/>
            <person name="Pearce S."/>
            <person name="Lee S.F."/>
            <person name="McElroy K."/>
            <person name="Stocker A."/>
            <person name="Shirriffs J."/>
            <person name="Cockerell F."/>
            <person name="Coppin C."/>
            <person name="Sgro C.M."/>
            <person name="Karger A."/>
            <person name="Cain J.W."/>
            <person name="Weber J.A."/>
            <person name="Santpere G."/>
            <person name="Kirschner M.W."/>
            <person name="Hoffmann A.A."/>
            <person name="Oakeshott J.G."/>
            <person name="Zhang G."/>
        </authorList>
    </citation>
    <scope>NUCLEOTIDE SEQUENCE</scope>
    <source>
        <strain evidence="13">BGI-SZ-2011g</strain>
    </source>
</reference>
<sequence length="275" mass="30401">MAHLKCQLICLAFLLHLLNVQVACGPSKRIINGFNATAKQFPYQVFMDRYVNYFWYANCGGTIISSKWILTAAHCIVDNAEAFNIYLGAVDKSNASEPGQQQLLVKRSQVIVHPEYDAVRVLNDLALIRLPAELHFSAYIQPARLPDPKHLHGNENGLVSGWGVTDIQHPTSSNILQYYDVRILSLDDCTTLLHTLSPAMFVPQTFICLKPSGSTPCFGDSGGPLAKRNPDGSSTLLGVTSFRLDSTCQLNMPAIYTRVSSYLSWIKSHIDAPDC</sequence>
<organism evidence="13 14">
    <name type="scientific">Drosophila rubida</name>
    <dbReference type="NCBI Taxonomy" id="30044"/>
    <lineage>
        <taxon>Eukaryota</taxon>
        <taxon>Metazoa</taxon>
        <taxon>Ecdysozoa</taxon>
        <taxon>Arthropoda</taxon>
        <taxon>Hexapoda</taxon>
        <taxon>Insecta</taxon>
        <taxon>Pterygota</taxon>
        <taxon>Neoptera</taxon>
        <taxon>Endopterygota</taxon>
        <taxon>Diptera</taxon>
        <taxon>Brachycera</taxon>
        <taxon>Muscomorpha</taxon>
        <taxon>Ephydroidea</taxon>
        <taxon>Drosophilidae</taxon>
        <taxon>Drosophila</taxon>
    </lineage>
</organism>
<gene>
    <name evidence="13" type="ORF">KR093_004833</name>
</gene>
<dbReference type="InterPro" id="IPR009003">
    <property type="entry name" value="Peptidase_S1_PA"/>
</dbReference>
<dbReference type="GO" id="GO:0006508">
    <property type="term" value="P:proteolysis"/>
    <property type="evidence" value="ECO:0007669"/>
    <property type="project" value="UniProtKB-KW"/>
</dbReference>
<protein>
    <recommendedName>
        <fullName evidence="12">Peptidase S1 domain-containing protein</fullName>
    </recommendedName>
</protein>
<keyword evidence="4 11" id="KW-0732">Signal</keyword>
<evidence type="ECO:0000313" key="13">
    <source>
        <dbReference type="EMBL" id="KAH8365821.1"/>
    </source>
</evidence>
<name>A0AAD4JW31_9MUSC</name>
<keyword evidence="5 10" id="KW-0378">Hydrolase</keyword>
<dbReference type="PROSITE" id="PS00135">
    <property type="entry name" value="TRYPSIN_SER"/>
    <property type="match status" value="1"/>
</dbReference>
<feature type="domain" description="Peptidase S1" evidence="12">
    <location>
        <begin position="30"/>
        <end position="271"/>
    </location>
</feature>
<dbReference type="InterPro" id="IPR033116">
    <property type="entry name" value="TRYPSIN_SER"/>
</dbReference>
<evidence type="ECO:0000256" key="5">
    <source>
        <dbReference type="ARBA" id="ARBA00022801"/>
    </source>
</evidence>
<dbReference type="InterPro" id="IPR018114">
    <property type="entry name" value="TRYPSIN_HIS"/>
</dbReference>
<keyword evidence="2" id="KW-0964">Secreted</keyword>
<evidence type="ECO:0000256" key="10">
    <source>
        <dbReference type="RuleBase" id="RU363034"/>
    </source>
</evidence>
<feature type="chain" id="PRO_5042070989" description="Peptidase S1 domain-containing protein" evidence="11">
    <location>
        <begin position="25"/>
        <end position="275"/>
    </location>
</feature>
<evidence type="ECO:0000313" key="14">
    <source>
        <dbReference type="Proteomes" id="UP001200034"/>
    </source>
</evidence>
<evidence type="ECO:0000256" key="8">
    <source>
        <dbReference type="ARBA" id="ARBA00023157"/>
    </source>
</evidence>
<dbReference type="EMBL" id="JAJJHW010002774">
    <property type="protein sequence ID" value="KAH8365821.1"/>
    <property type="molecule type" value="Genomic_DNA"/>
</dbReference>
<dbReference type="Proteomes" id="UP001200034">
    <property type="component" value="Unassembled WGS sequence"/>
</dbReference>
<evidence type="ECO:0000256" key="7">
    <source>
        <dbReference type="ARBA" id="ARBA00023145"/>
    </source>
</evidence>
<proteinExistence type="inferred from homology"/>
<evidence type="ECO:0000256" key="1">
    <source>
        <dbReference type="ARBA" id="ARBA00004613"/>
    </source>
</evidence>
<evidence type="ECO:0000259" key="12">
    <source>
        <dbReference type="PROSITE" id="PS50240"/>
    </source>
</evidence>
<accession>A0AAD4JW31</accession>
<dbReference type="PRINTS" id="PR00722">
    <property type="entry name" value="CHYMOTRYPSIN"/>
</dbReference>
<dbReference type="InterPro" id="IPR043504">
    <property type="entry name" value="Peptidase_S1_PA_chymotrypsin"/>
</dbReference>
<dbReference type="GO" id="GO:0005576">
    <property type="term" value="C:extracellular region"/>
    <property type="evidence" value="ECO:0007669"/>
    <property type="project" value="UniProtKB-SubCell"/>
</dbReference>
<comment type="similarity">
    <text evidence="9">Belongs to the peptidase S1 family. CLIP subfamily.</text>
</comment>
<keyword evidence="14" id="KW-1185">Reference proteome</keyword>
<dbReference type="InterPro" id="IPR001314">
    <property type="entry name" value="Peptidase_S1A"/>
</dbReference>
<feature type="signal peptide" evidence="11">
    <location>
        <begin position="1"/>
        <end position="24"/>
    </location>
</feature>
<keyword evidence="8" id="KW-1015">Disulfide bond</keyword>
<evidence type="ECO:0000256" key="4">
    <source>
        <dbReference type="ARBA" id="ARBA00022729"/>
    </source>
</evidence>
<dbReference type="SMART" id="SM00020">
    <property type="entry name" value="Tryp_SPc"/>
    <property type="match status" value="1"/>
</dbReference>
<keyword evidence="6 10" id="KW-0720">Serine protease</keyword>
<evidence type="ECO:0000256" key="6">
    <source>
        <dbReference type="ARBA" id="ARBA00022825"/>
    </source>
</evidence>
<dbReference type="InterPro" id="IPR051487">
    <property type="entry name" value="Ser/Thr_Proteases_Immune/Dev"/>
</dbReference>
<dbReference type="SUPFAM" id="SSF50494">
    <property type="entry name" value="Trypsin-like serine proteases"/>
    <property type="match status" value="1"/>
</dbReference>
<evidence type="ECO:0000256" key="9">
    <source>
        <dbReference type="ARBA" id="ARBA00024195"/>
    </source>
</evidence>
<dbReference type="PROSITE" id="PS50240">
    <property type="entry name" value="TRYPSIN_DOM"/>
    <property type="match status" value="1"/>
</dbReference>
<dbReference type="Pfam" id="PF00089">
    <property type="entry name" value="Trypsin"/>
    <property type="match status" value="1"/>
</dbReference>
<evidence type="ECO:0000256" key="11">
    <source>
        <dbReference type="SAM" id="SignalP"/>
    </source>
</evidence>
<dbReference type="PROSITE" id="PS00134">
    <property type="entry name" value="TRYPSIN_HIS"/>
    <property type="match status" value="1"/>
</dbReference>
<dbReference type="FunFam" id="2.40.10.10:FF:000146">
    <property type="entry name" value="Serine protease 53"/>
    <property type="match status" value="1"/>
</dbReference>
<evidence type="ECO:0000256" key="3">
    <source>
        <dbReference type="ARBA" id="ARBA00022670"/>
    </source>
</evidence>
<evidence type="ECO:0000256" key="2">
    <source>
        <dbReference type="ARBA" id="ARBA00022525"/>
    </source>
</evidence>